<name>A0A1I9YU53_9BURK</name>
<dbReference type="InterPro" id="IPR024399">
    <property type="entry name" value="DUF2628"/>
</dbReference>
<keyword evidence="1" id="KW-0472">Membrane</keyword>
<dbReference type="Proteomes" id="UP000179860">
    <property type="component" value="Plasmid pl1WSM5005"/>
</dbReference>
<feature type="transmembrane region" description="Helical" evidence="1">
    <location>
        <begin position="141"/>
        <end position="161"/>
    </location>
</feature>
<evidence type="ECO:0000313" key="2">
    <source>
        <dbReference type="EMBL" id="APA89744.2"/>
    </source>
</evidence>
<geneLocation type="plasmid" evidence="2 3">
    <name>pl1WSM5005</name>
</geneLocation>
<keyword evidence="3" id="KW-1185">Reference proteome</keyword>
<reference evidence="2" key="2">
    <citation type="submission" date="2021-06" db="EMBL/GenBank/DDBJ databases">
        <authorList>
            <person name="Rogers T.H."/>
            <person name="Ramsay J.P."/>
            <person name="Wang P."/>
            <person name="Terpolilli J."/>
        </authorList>
    </citation>
    <scope>NUCLEOTIDE SEQUENCE [LARGE SCALE GENOMIC DNA]</scope>
    <source>
        <strain evidence="2">WSM5005</strain>
        <plasmid evidence="2">pl1WSM5005</plasmid>
    </source>
</reference>
<reference evidence="2" key="1">
    <citation type="submission" date="2016-09" db="EMBL/GenBank/DDBJ databases">
        <title>The Complete Genome of Burkholderia sprentiae wsm5005.</title>
        <authorList>
            <person name="De Meyer S."/>
            <person name="Wang P."/>
            <person name="Terpolilli J."/>
        </authorList>
    </citation>
    <scope>NUCLEOTIDE SEQUENCE [LARGE SCALE GENOMIC DNA]</scope>
    <source>
        <strain evidence="2">WSM5005</strain>
        <plasmid evidence="2">pl1WSM5005</plasmid>
    </source>
</reference>
<keyword evidence="1" id="KW-1133">Transmembrane helix</keyword>
<evidence type="ECO:0000256" key="1">
    <source>
        <dbReference type="SAM" id="Phobius"/>
    </source>
</evidence>
<dbReference type="Pfam" id="PF10947">
    <property type="entry name" value="DUF2628"/>
    <property type="match status" value="1"/>
</dbReference>
<protein>
    <submittedName>
        <fullName evidence="2">DUF2628 domain-containing protein</fullName>
    </submittedName>
</protein>
<dbReference type="RefSeq" id="WP_154671714.1">
    <property type="nucleotide sequence ID" value="NZ_CP017563.2"/>
</dbReference>
<organism evidence="2 3">
    <name type="scientific">Paraburkholderia sprentiae WSM5005</name>
    <dbReference type="NCBI Taxonomy" id="754502"/>
    <lineage>
        <taxon>Bacteria</taxon>
        <taxon>Pseudomonadati</taxon>
        <taxon>Pseudomonadota</taxon>
        <taxon>Betaproteobacteria</taxon>
        <taxon>Burkholderiales</taxon>
        <taxon>Burkholderiaceae</taxon>
        <taxon>Paraburkholderia</taxon>
    </lineage>
</organism>
<accession>A0A1I9YU53</accession>
<proteinExistence type="predicted"/>
<sequence>MKTEHMQDPNDVAVAFFVGKKADYYQQKWAVGTRRRSGVSWNWAAFLFSGFWMAYRRMYWQALFVLFAWSVVFFLSITFFPPPLGNKVLDVLNIGIAATLGWRGNGWYKAHVHTVIERLRATRLSQEQFQVAVRRRGGTSWFSVIGLFLCLLAAIYPLMVLRNIVIETGW</sequence>
<gene>
    <name evidence="2" type="ORF">BJG93_30205</name>
</gene>
<evidence type="ECO:0000313" key="3">
    <source>
        <dbReference type="Proteomes" id="UP000179860"/>
    </source>
</evidence>
<dbReference type="KEGG" id="pspw:BJG93_30205"/>
<dbReference type="OrthoDB" id="6691119at2"/>
<keyword evidence="2" id="KW-0614">Plasmid</keyword>
<keyword evidence="1" id="KW-0812">Transmembrane</keyword>
<dbReference type="AlphaFoldDB" id="A0A1I9YU53"/>
<feature type="transmembrane region" description="Helical" evidence="1">
    <location>
        <begin position="62"/>
        <end position="80"/>
    </location>
</feature>
<dbReference type="EMBL" id="CP017563">
    <property type="protein sequence ID" value="APA89744.2"/>
    <property type="molecule type" value="Genomic_DNA"/>
</dbReference>